<dbReference type="EMBL" id="LDJR01000016">
    <property type="protein sequence ID" value="OAK74875.1"/>
    <property type="molecule type" value="Genomic_DNA"/>
</dbReference>
<dbReference type="InterPro" id="IPR036259">
    <property type="entry name" value="MFS_trans_sf"/>
</dbReference>
<evidence type="ECO:0000313" key="8">
    <source>
        <dbReference type="EMBL" id="OAK74875.1"/>
    </source>
</evidence>
<sequence>MGIFKYRNFSLMFFGRMISNIGDSLYGVAAMLLIFQLGGSTFYTGLAGFLSILPRIVEFSAGPLIDRIPIRSLLIRTQLIQSGLLLVIPLAYYLDYLSVALVLILTPIISVFNVLIFPAQLAALPEVLPEEKLTKGNSLFTIAYQGVDITFNGLAGILFVVIGPFALYMVNSIAFLIGAMIFSFIRLPNRSVAKVETEKTIRKKGFKTTMQNYIQDLQEGITTMFKSFIAKLLYGAIILNLVSAATLAVFPAFGEVIGGAQYVGFLLMASAFGSLSGALIAPLLKLEQIPIGKLYAFGYLISGSLWTLSALMPVAWLTLVLYMISWIPAGALNVLVFTMLQKIAPKHLIGRIITAATSLSAMAAPVGSLLGGSVGAWIGSVLVVICSGISVLIVAICWLINTEVRNLPPTKSLDENSLVIQREG</sequence>
<comment type="caution">
    <text evidence="8">The sequence shown here is derived from an EMBL/GenBank/DDBJ whole genome shotgun (WGS) entry which is preliminary data.</text>
</comment>
<reference evidence="8 9" key="1">
    <citation type="submission" date="2015-05" db="EMBL/GenBank/DDBJ databases">
        <title>Comparison of genome.</title>
        <authorList>
            <person name="Zheng Z."/>
            <person name="Sun M."/>
        </authorList>
    </citation>
    <scope>NUCLEOTIDE SEQUENCE [LARGE SCALE GENOMIC DNA]</scope>
    <source>
        <strain evidence="8 9">G25-74</strain>
    </source>
</reference>
<feature type="transmembrane region" description="Helical" evidence="7">
    <location>
        <begin position="136"/>
        <end position="159"/>
    </location>
</feature>
<accession>A0A178A3U5</accession>
<feature type="transmembrane region" description="Helical" evidence="7">
    <location>
        <begin position="232"/>
        <end position="253"/>
    </location>
</feature>
<keyword evidence="3" id="KW-1003">Cell membrane</keyword>
<dbReference type="Proteomes" id="UP000077881">
    <property type="component" value="Unassembled WGS sequence"/>
</dbReference>
<dbReference type="OrthoDB" id="2287060at2"/>
<feature type="transmembrane region" description="Helical" evidence="7">
    <location>
        <begin position="259"/>
        <end position="284"/>
    </location>
</feature>
<proteinExistence type="predicted"/>
<dbReference type="Pfam" id="PF05977">
    <property type="entry name" value="MFS_3"/>
    <property type="match status" value="1"/>
</dbReference>
<feature type="transmembrane region" description="Helical" evidence="7">
    <location>
        <begin position="376"/>
        <end position="401"/>
    </location>
</feature>
<dbReference type="AlphaFoldDB" id="A0A178A3U5"/>
<feature type="transmembrane region" description="Helical" evidence="7">
    <location>
        <begin position="296"/>
        <end position="316"/>
    </location>
</feature>
<keyword evidence="5 7" id="KW-1133">Transmembrane helix</keyword>
<dbReference type="STRING" id="217031.ABB05_03265"/>
<organism evidence="8 9">
    <name type="scientific">Lederbergia galactosidilytica</name>
    <dbReference type="NCBI Taxonomy" id="217031"/>
    <lineage>
        <taxon>Bacteria</taxon>
        <taxon>Bacillati</taxon>
        <taxon>Bacillota</taxon>
        <taxon>Bacilli</taxon>
        <taxon>Bacillales</taxon>
        <taxon>Bacillaceae</taxon>
        <taxon>Lederbergia</taxon>
    </lineage>
</organism>
<gene>
    <name evidence="8" type="ORF">ABB05_03265</name>
</gene>
<dbReference type="PANTHER" id="PTHR23513">
    <property type="entry name" value="INTEGRAL MEMBRANE EFFLUX PROTEIN-RELATED"/>
    <property type="match status" value="1"/>
</dbReference>
<evidence type="ECO:0000256" key="7">
    <source>
        <dbReference type="SAM" id="Phobius"/>
    </source>
</evidence>
<evidence type="ECO:0000256" key="1">
    <source>
        <dbReference type="ARBA" id="ARBA00004651"/>
    </source>
</evidence>
<keyword evidence="9" id="KW-1185">Reference proteome</keyword>
<evidence type="ECO:0000256" key="6">
    <source>
        <dbReference type="ARBA" id="ARBA00023136"/>
    </source>
</evidence>
<dbReference type="PANTHER" id="PTHR23513:SF6">
    <property type="entry name" value="MAJOR FACILITATOR SUPERFAMILY ASSOCIATED DOMAIN-CONTAINING PROTEIN"/>
    <property type="match status" value="1"/>
</dbReference>
<dbReference type="SUPFAM" id="SSF103473">
    <property type="entry name" value="MFS general substrate transporter"/>
    <property type="match status" value="1"/>
</dbReference>
<keyword evidence="6 7" id="KW-0472">Membrane</keyword>
<feature type="transmembrane region" description="Helical" evidence="7">
    <location>
        <begin position="352"/>
        <end position="370"/>
    </location>
</feature>
<dbReference type="Gene3D" id="1.20.1250.20">
    <property type="entry name" value="MFS general substrate transporter like domains"/>
    <property type="match status" value="1"/>
</dbReference>
<evidence type="ECO:0000256" key="4">
    <source>
        <dbReference type="ARBA" id="ARBA00022692"/>
    </source>
</evidence>
<keyword evidence="2" id="KW-0813">Transport</keyword>
<keyword evidence="4 7" id="KW-0812">Transmembrane</keyword>
<feature type="transmembrane region" description="Helical" evidence="7">
    <location>
        <begin position="165"/>
        <end position="185"/>
    </location>
</feature>
<evidence type="ECO:0000313" key="9">
    <source>
        <dbReference type="Proteomes" id="UP000077881"/>
    </source>
</evidence>
<feature type="transmembrane region" description="Helical" evidence="7">
    <location>
        <begin position="322"/>
        <end position="340"/>
    </location>
</feature>
<dbReference type="InterPro" id="IPR010290">
    <property type="entry name" value="TM_effector"/>
</dbReference>
<dbReference type="RefSeq" id="WP_064467656.1">
    <property type="nucleotide sequence ID" value="NZ_LDJR01000016.1"/>
</dbReference>
<dbReference type="CDD" id="cd06173">
    <property type="entry name" value="MFS_MefA_like"/>
    <property type="match status" value="1"/>
</dbReference>
<comment type="subcellular location">
    <subcellularLocation>
        <location evidence="1">Cell membrane</location>
        <topology evidence="1">Multi-pass membrane protein</topology>
    </subcellularLocation>
</comment>
<evidence type="ECO:0000256" key="5">
    <source>
        <dbReference type="ARBA" id="ARBA00022989"/>
    </source>
</evidence>
<dbReference type="GO" id="GO:0005886">
    <property type="term" value="C:plasma membrane"/>
    <property type="evidence" value="ECO:0007669"/>
    <property type="project" value="UniProtKB-SubCell"/>
</dbReference>
<evidence type="ECO:0000256" key="3">
    <source>
        <dbReference type="ARBA" id="ARBA00022475"/>
    </source>
</evidence>
<dbReference type="PATRIC" id="fig|217031.6.peg.711"/>
<evidence type="ECO:0000256" key="2">
    <source>
        <dbReference type="ARBA" id="ARBA00022448"/>
    </source>
</evidence>
<name>A0A178A3U5_9BACI</name>
<feature type="transmembrane region" description="Helical" evidence="7">
    <location>
        <begin position="100"/>
        <end position="124"/>
    </location>
</feature>
<protein>
    <submittedName>
        <fullName evidence="8">MFS transporter</fullName>
    </submittedName>
</protein>